<gene>
    <name evidence="7" type="primary">HAP1.2</name>
    <name evidence="7" type="ORF">PICST_58009</name>
</gene>
<protein>
    <submittedName>
        <fullName evidence="7">Fungal transcriptional regulatory protein</fullName>
    </submittedName>
</protein>
<dbReference type="PROSITE" id="PS50048">
    <property type="entry name" value="ZN2_CY6_FUNGAL_2"/>
    <property type="match status" value="1"/>
</dbReference>
<dbReference type="PROSITE" id="PS00463">
    <property type="entry name" value="ZN2_CY6_FUNGAL_1"/>
    <property type="match status" value="1"/>
</dbReference>
<dbReference type="PANTHER" id="PTHR31069:SF12">
    <property type="entry name" value="TRANSCRIPTION FACTOR DOMAIN-CONTAINING PROTEIN"/>
    <property type="match status" value="1"/>
</dbReference>
<evidence type="ECO:0000256" key="4">
    <source>
        <dbReference type="ARBA" id="ARBA00023242"/>
    </source>
</evidence>
<dbReference type="STRING" id="322104.A3LR46"/>
<dbReference type="KEGG" id="pic:PICST_58009"/>
<dbReference type="GO" id="GO:0045944">
    <property type="term" value="P:positive regulation of transcription by RNA polymerase II"/>
    <property type="evidence" value="ECO:0007669"/>
    <property type="project" value="TreeGrafter"/>
</dbReference>
<dbReference type="Pfam" id="PF00172">
    <property type="entry name" value="Zn_clus"/>
    <property type="match status" value="1"/>
</dbReference>
<keyword evidence="2" id="KW-0238">DNA-binding</keyword>
<evidence type="ECO:0000256" key="2">
    <source>
        <dbReference type="ARBA" id="ARBA00023125"/>
    </source>
</evidence>
<keyword evidence="1" id="KW-0805">Transcription regulation</keyword>
<proteinExistence type="predicted"/>
<evidence type="ECO:0000313" key="8">
    <source>
        <dbReference type="Proteomes" id="UP000002258"/>
    </source>
</evidence>
<dbReference type="SMART" id="SM00066">
    <property type="entry name" value="GAL4"/>
    <property type="match status" value="1"/>
</dbReference>
<dbReference type="RefSeq" id="XP_001383702.2">
    <property type="nucleotide sequence ID" value="XM_001383665.1"/>
</dbReference>
<dbReference type="InterPro" id="IPR036864">
    <property type="entry name" value="Zn2-C6_fun-type_DNA-bd_sf"/>
</dbReference>
<sequence length="1047" mass="119224">MEQKRQRQRNRVPVSCLNCKKRKVKCDKGKPSCSGCIKNGVPHLCEYLEPVWSKKSSQVKAEDAEDSHDANASLLQVKIEETSEFKQFRAHTDKVILSQRKEIDDLKRQLSVLQQLSPKVHDATAMGCKPILILTKLNLSLVNNRDPLTIHHDPAYSVIGRTSSKVNHIDTYSWINLIKLDPQLTTLWFKITNLQKIYHMYKMNMLNNTSRNSPGAFSLPNQSVTSNPLSKKSPYRINEIDFTYSVVKSEEPNKLRCPVIECDFNFMTEDQITPSPVGGISSPVPSARSTDTPRKYNTVEQFAYHDLVSEKGRTLLLKVQNLWDSSLNLVRGNEKINFKQLYFLIDFYFNNKVYDIESRHILSFYKIEIQSIIKKNGNEISINIANDPSLKLTDEQLFERLKMKGVYLCMLALIIEESLDTLRSNVKVGLEEDIGLKFRSLFPTEVVYVGQGSKFRNTLYIVQEFVLHITNLKFSETSSPSLCTIACYITLLNREVAEYKKDGATSDPKPGFTSLFTVLLKTILSDEGTVELWKDPELVIFKEQEARKRNRDLKIHMCYIWTDLVRLANLVGFNFVPLIKHSEAIDNLLQRLYTKIEEADSLSYHLKYITSLNSHKFDELTITLHLHYLIARISSALAHGISKVGDLKLTIANLESLIRQCSTWIVDLGLRKLRHIRRFECVSMLMYLRYFMKYIILLQAEESMDEELVASSVPDIFTKYLEIIDSLRKELINDHDGMNKQYVLSAITELLTRLIQIIVALLMRVSNDDNMMSQETVLRIQLNNMEDLIKTHIVGVVEDSVDLLAKSPLLDKDKSGKLSKLWKFYLTFVRNSKRMTSINYAKIHANIPQFRGIGAAGDMKSCPVITPRSFKNSTPPAITSKEYTKCPISHITTPIDEDSSPIDSRPGKCPVNHSIVTTASPVPVDAKKRKCPFDHTALDRSSMSQGYNAIESNIRGVIKRQRDSSDSPSDVEKSSGSTPVVERPEPVVEMSNVSISETRPDNFPPPNLGFDLQAFNDFDFDFLQSAVLLDQIEFGNSDAGNIEGFFQ</sequence>
<dbReference type="AlphaFoldDB" id="A3LR46"/>
<feature type="region of interest" description="Disordered" evidence="5">
    <location>
        <begin position="953"/>
        <end position="985"/>
    </location>
</feature>
<evidence type="ECO:0000259" key="6">
    <source>
        <dbReference type="PROSITE" id="PS50048"/>
    </source>
</evidence>
<dbReference type="eggNOG" id="ENOG502SABA">
    <property type="taxonomic scope" value="Eukaryota"/>
</dbReference>
<keyword evidence="4" id="KW-0539">Nucleus</keyword>
<dbReference type="InterPro" id="IPR050675">
    <property type="entry name" value="OAF3"/>
</dbReference>
<evidence type="ECO:0000313" key="7">
    <source>
        <dbReference type="EMBL" id="ABN65673.2"/>
    </source>
</evidence>
<keyword evidence="8" id="KW-1185">Reference proteome</keyword>
<dbReference type="GO" id="GO:0005634">
    <property type="term" value="C:nucleus"/>
    <property type="evidence" value="ECO:0007669"/>
    <property type="project" value="TreeGrafter"/>
</dbReference>
<dbReference type="EMBL" id="CP000497">
    <property type="protein sequence ID" value="ABN65673.2"/>
    <property type="molecule type" value="Genomic_DNA"/>
</dbReference>
<evidence type="ECO:0000256" key="3">
    <source>
        <dbReference type="ARBA" id="ARBA00023163"/>
    </source>
</evidence>
<dbReference type="InParanoid" id="A3LR46"/>
<dbReference type="GO" id="GO:0000981">
    <property type="term" value="F:DNA-binding transcription factor activity, RNA polymerase II-specific"/>
    <property type="evidence" value="ECO:0007669"/>
    <property type="project" value="InterPro"/>
</dbReference>
<dbReference type="GeneID" id="4838313"/>
<dbReference type="Proteomes" id="UP000002258">
    <property type="component" value="Chromosome 3"/>
</dbReference>
<evidence type="ECO:0000256" key="5">
    <source>
        <dbReference type="SAM" id="MobiDB-lite"/>
    </source>
</evidence>
<evidence type="ECO:0000256" key="1">
    <source>
        <dbReference type="ARBA" id="ARBA00023015"/>
    </source>
</evidence>
<dbReference type="SUPFAM" id="SSF57701">
    <property type="entry name" value="Zn2/Cys6 DNA-binding domain"/>
    <property type="match status" value="1"/>
</dbReference>
<dbReference type="CDD" id="cd00067">
    <property type="entry name" value="GAL4"/>
    <property type="match status" value="1"/>
</dbReference>
<name>A3LR46_PICST</name>
<dbReference type="InterPro" id="IPR001138">
    <property type="entry name" value="Zn2Cys6_DnaBD"/>
</dbReference>
<dbReference type="PANTHER" id="PTHR31069">
    <property type="entry name" value="OLEATE-ACTIVATED TRANSCRIPTION FACTOR 1-RELATED"/>
    <property type="match status" value="1"/>
</dbReference>
<feature type="compositionally biased region" description="Basic and acidic residues" evidence="5">
    <location>
        <begin position="960"/>
        <end position="973"/>
    </location>
</feature>
<accession>A3LR46</accession>
<dbReference type="GO" id="GO:0008270">
    <property type="term" value="F:zinc ion binding"/>
    <property type="evidence" value="ECO:0007669"/>
    <property type="project" value="InterPro"/>
</dbReference>
<dbReference type="OrthoDB" id="427480at2759"/>
<keyword evidence="3" id="KW-0804">Transcription</keyword>
<organism evidence="7 8">
    <name type="scientific">Scheffersomyces stipitis (strain ATCC 58785 / CBS 6054 / NBRC 10063 / NRRL Y-11545)</name>
    <name type="common">Yeast</name>
    <name type="synonym">Pichia stipitis</name>
    <dbReference type="NCBI Taxonomy" id="322104"/>
    <lineage>
        <taxon>Eukaryota</taxon>
        <taxon>Fungi</taxon>
        <taxon>Dikarya</taxon>
        <taxon>Ascomycota</taxon>
        <taxon>Saccharomycotina</taxon>
        <taxon>Pichiomycetes</taxon>
        <taxon>Debaryomycetaceae</taxon>
        <taxon>Scheffersomyces</taxon>
    </lineage>
</organism>
<dbReference type="GO" id="GO:0000978">
    <property type="term" value="F:RNA polymerase II cis-regulatory region sequence-specific DNA binding"/>
    <property type="evidence" value="ECO:0007669"/>
    <property type="project" value="TreeGrafter"/>
</dbReference>
<feature type="domain" description="Zn(2)-C6 fungal-type" evidence="6">
    <location>
        <begin position="15"/>
        <end position="47"/>
    </location>
</feature>
<reference evidence="7 8" key="1">
    <citation type="journal article" date="2007" name="Nat. Biotechnol.">
        <title>Genome sequence of the lignocellulose-bioconverting and xylose-fermenting yeast Pichia stipitis.</title>
        <authorList>
            <person name="Jeffries T.W."/>
            <person name="Grigoriev I.V."/>
            <person name="Grimwood J."/>
            <person name="Laplaza J.M."/>
            <person name="Aerts A."/>
            <person name="Salamov A."/>
            <person name="Schmutz J."/>
            <person name="Lindquist E."/>
            <person name="Dehal P."/>
            <person name="Shapiro H."/>
            <person name="Jin Y.S."/>
            <person name="Passoth V."/>
            <person name="Richardson P.M."/>
        </authorList>
    </citation>
    <scope>NUCLEOTIDE SEQUENCE [LARGE SCALE GENOMIC DNA]</scope>
    <source>
        <strain evidence="8">ATCC 58785 / CBS 6054 / NBRC 10063 / NRRL Y-11545</strain>
    </source>
</reference>
<dbReference type="Gene3D" id="4.10.240.10">
    <property type="entry name" value="Zn(2)-C6 fungal-type DNA-binding domain"/>
    <property type="match status" value="1"/>
</dbReference>
<dbReference type="OMA" id="CPVIECD"/>
<dbReference type="HOGENOM" id="CLU_005088_0_0_1"/>